<comment type="cofactor">
    <cofactor evidence="1">
        <name>pantetheine 4'-phosphate</name>
        <dbReference type="ChEBI" id="CHEBI:47942"/>
    </cofactor>
</comment>
<dbReference type="InterPro" id="IPR016039">
    <property type="entry name" value="Thiolase-like"/>
</dbReference>
<dbReference type="PROSITE" id="PS52019">
    <property type="entry name" value="PKS_MFAS_DH"/>
    <property type="match status" value="1"/>
</dbReference>
<dbReference type="InterPro" id="IPR032821">
    <property type="entry name" value="PKS_assoc"/>
</dbReference>
<dbReference type="Gene3D" id="3.40.47.10">
    <property type="match status" value="3"/>
</dbReference>
<keyword evidence="5" id="KW-0596">Phosphopantetheine</keyword>
<dbReference type="Gene3D" id="1.10.1200.10">
    <property type="entry name" value="ACP-like"/>
    <property type="match status" value="4"/>
</dbReference>
<dbReference type="Pfam" id="PF22621">
    <property type="entry name" value="CurL-like_PKS_C"/>
    <property type="match status" value="1"/>
</dbReference>
<evidence type="ECO:0000256" key="14">
    <source>
        <dbReference type="SAM" id="MobiDB-lite"/>
    </source>
</evidence>
<dbReference type="SMART" id="SM00825">
    <property type="entry name" value="PKS_KS"/>
    <property type="match status" value="3"/>
</dbReference>
<dbReference type="Pfam" id="PF22336">
    <property type="entry name" value="RhiE-like_linker"/>
    <property type="match status" value="1"/>
</dbReference>
<dbReference type="SUPFAM" id="SSF53335">
    <property type="entry name" value="S-adenosyl-L-methionine-dependent methyltransferases"/>
    <property type="match status" value="1"/>
</dbReference>
<dbReference type="GO" id="GO:0005737">
    <property type="term" value="C:cytoplasm"/>
    <property type="evidence" value="ECO:0007669"/>
    <property type="project" value="UniProtKB-SubCell"/>
</dbReference>
<dbReference type="EMBL" id="CP028009">
    <property type="protein sequence ID" value="QHV43061.1"/>
    <property type="molecule type" value="Genomic_DNA"/>
</dbReference>
<keyword evidence="12" id="KW-0012">Acyltransferase</keyword>
<dbReference type="PANTHER" id="PTHR43775">
    <property type="entry name" value="FATTY ACID SYNTHASE"/>
    <property type="match status" value="1"/>
</dbReference>
<gene>
    <name evidence="18" type="ORF">C1N66_07735</name>
</gene>
<feature type="domain" description="Carrier" evidence="15">
    <location>
        <begin position="3463"/>
        <end position="3540"/>
    </location>
</feature>
<evidence type="ECO:0000256" key="13">
    <source>
        <dbReference type="PROSITE-ProRule" id="PRU01363"/>
    </source>
</evidence>
<dbReference type="GO" id="GO:0004315">
    <property type="term" value="F:3-oxoacyl-[acyl-carrier-protein] synthase activity"/>
    <property type="evidence" value="ECO:0007669"/>
    <property type="project" value="InterPro"/>
</dbReference>
<dbReference type="Pfam" id="PF14765">
    <property type="entry name" value="PS-DH"/>
    <property type="match status" value="1"/>
</dbReference>
<feature type="domain" description="PKS/mFAS DH" evidence="17">
    <location>
        <begin position="2676"/>
        <end position="2958"/>
    </location>
</feature>
<dbReference type="Pfam" id="PF08242">
    <property type="entry name" value="Methyltransf_12"/>
    <property type="match status" value="1"/>
</dbReference>
<accession>A0AB73UFS3</accession>
<feature type="region of interest" description="Disordered" evidence="14">
    <location>
        <begin position="1907"/>
        <end position="1936"/>
    </location>
</feature>
<feature type="domain" description="Ketosynthase family 3 (KS3)" evidence="16">
    <location>
        <begin position="3595"/>
        <end position="4032"/>
    </location>
</feature>
<keyword evidence="6" id="KW-0963">Cytoplasm</keyword>
<evidence type="ECO:0000313" key="18">
    <source>
        <dbReference type="EMBL" id="QHV43061.1"/>
    </source>
</evidence>
<dbReference type="PANTHER" id="PTHR43775:SF37">
    <property type="entry name" value="SI:DKEY-61P9.11"/>
    <property type="match status" value="1"/>
</dbReference>
<dbReference type="SUPFAM" id="SSF51735">
    <property type="entry name" value="NAD(P)-binding Rossmann-fold domains"/>
    <property type="match status" value="4"/>
</dbReference>
<dbReference type="SMART" id="SM00822">
    <property type="entry name" value="PKS_KR"/>
    <property type="match status" value="3"/>
</dbReference>
<dbReference type="InterPro" id="IPR009081">
    <property type="entry name" value="PP-bd_ACP"/>
</dbReference>
<dbReference type="Pfam" id="PF16197">
    <property type="entry name" value="KAsynt_C_assoc"/>
    <property type="match status" value="2"/>
</dbReference>
<dbReference type="InterPro" id="IPR049490">
    <property type="entry name" value="C883_1060-like_KR_N"/>
</dbReference>
<dbReference type="InterPro" id="IPR013968">
    <property type="entry name" value="PKS_KR"/>
</dbReference>
<feature type="region of interest" description="N-terminal hotdog fold" evidence="13">
    <location>
        <begin position="2676"/>
        <end position="2794"/>
    </location>
</feature>
<dbReference type="FunFam" id="3.40.47.10:FF:000019">
    <property type="entry name" value="Polyketide synthase type I"/>
    <property type="match status" value="3"/>
</dbReference>
<dbReference type="InterPro" id="IPR018201">
    <property type="entry name" value="Ketoacyl_synth_AS"/>
</dbReference>
<dbReference type="Gene3D" id="3.40.50.720">
    <property type="entry name" value="NAD(P)-binding Rossmann-like Domain"/>
    <property type="match status" value="3"/>
</dbReference>
<dbReference type="InterPro" id="IPR014031">
    <property type="entry name" value="Ketoacyl_synth_C"/>
</dbReference>
<dbReference type="SMART" id="SM01294">
    <property type="entry name" value="PKS_PP_betabranch"/>
    <property type="match status" value="1"/>
</dbReference>
<dbReference type="Pfam" id="PF02801">
    <property type="entry name" value="Ketoacyl-synt_C"/>
    <property type="match status" value="3"/>
</dbReference>
<dbReference type="InterPro" id="IPR050091">
    <property type="entry name" value="PKS_NRPS_Biosynth_Enz"/>
</dbReference>
<dbReference type="Gene3D" id="1.10.1240.100">
    <property type="match status" value="3"/>
</dbReference>
<evidence type="ECO:0000256" key="10">
    <source>
        <dbReference type="ARBA" id="ARBA00022857"/>
    </source>
</evidence>
<dbReference type="Pfam" id="PF21394">
    <property type="entry name" value="Beta-ketacyl_N"/>
    <property type="match status" value="3"/>
</dbReference>
<evidence type="ECO:0000259" key="16">
    <source>
        <dbReference type="PROSITE" id="PS52004"/>
    </source>
</evidence>
<dbReference type="InterPro" id="IPR049551">
    <property type="entry name" value="PKS_DH_C"/>
</dbReference>
<dbReference type="Pfam" id="PF21089">
    <property type="entry name" value="PKS_DH_N"/>
    <property type="match status" value="1"/>
</dbReference>
<dbReference type="InterPro" id="IPR054514">
    <property type="entry name" value="RhiE-like_linker"/>
</dbReference>
<evidence type="ECO:0000259" key="17">
    <source>
        <dbReference type="PROSITE" id="PS52019"/>
    </source>
</evidence>
<evidence type="ECO:0000256" key="4">
    <source>
        <dbReference type="ARBA" id="ARBA00004789"/>
    </source>
</evidence>
<dbReference type="Pfam" id="PF08659">
    <property type="entry name" value="KR"/>
    <property type="match status" value="3"/>
</dbReference>
<dbReference type="InterPro" id="IPR036291">
    <property type="entry name" value="NAD(P)-bd_dom_sf"/>
</dbReference>
<feature type="domain" description="Ketosynthase family 3 (KS3)" evidence="16">
    <location>
        <begin position="1947"/>
        <end position="2389"/>
    </location>
</feature>
<dbReference type="InterPro" id="IPR036736">
    <property type="entry name" value="ACP-like_sf"/>
</dbReference>
<dbReference type="PROSITE" id="PS00606">
    <property type="entry name" value="KS3_1"/>
    <property type="match status" value="3"/>
</dbReference>
<dbReference type="CDD" id="cd02440">
    <property type="entry name" value="AdoMet_MTases"/>
    <property type="match status" value="1"/>
</dbReference>
<feature type="region of interest" description="C-terminal hotdog fold" evidence="13">
    <location>
        <begin position="2811"/>
        <end position="2958"/>
    </location>
</feature>
<dbReference type="Pfam" id="PF00550">
    <property type="entry name" value="PP-binding"/>
    <property type="match status" value="5"/>
</dbReference>
<keyword evidence="11" id="KW-0511">Multifunctional enzyme</keyword>
<dbReference type="CDD" id="cd00833">
    <property type="entry name" value="PKS"/>
    <property type="match status" value="3"/>
</dbReference>
<feature type="active site" description="Proton donor; for dehydratase activity" evidence="13">
    <location>
        <position position="2872"/>
    </location>
</feature>
<evidence type="ECO:0000259" key="15">
    <source>
        <dbReference type="PROSITE" id="PS50075"/>
    </source>
</evidence>
<proteinExistence type="predicted"/>
<comment type="subcellular location">
    <subcellularLocation>
        <location evidence="3">Cytoplasm</location>
    </subcellularLocation>
</comment>
<dbReference type="InterPro" id="IPR020807">
    <property type="entry name" value="PKS_DH"/>
</dbReference>
<dbReference type="Gene3D" id="3.40.50.150">
    <property type="entry name" value="Vaccinia Virus protein VP39"/>
    <property type="match status" value="1"/>
</dbReference>
<feature type="domain" description="Carrier" evidence="15">
    <location>
        <begin position="1814"/>
        <end position="1887"/>
    </location>
</feature>
<dbReference type="InterPro" id="IPR049552">
    <property type="entry name" value="PKS_DH_N"/>
</dbReference>
<comment type="pathway">
    <text evidence="4">Antibiotic biosynthesis; bacillaene biosynthesis.</text>
</comment>
<dbReference type="GO" id="GO:0004312">
    <property type="term" value="F:fatty acid synthase activity"/>
    <property type="evidence" value="ECO:0007669"/>
    <property type="project" value="TreeGrafter"/>
</dbReference>
<dbReference type="InterPro" id="IPR020806">
    <property type="entry name" value="PKS_PP-bd"/>
</dbReference>
<dbReference type="InterPro" id="IPR042104">
    <property type="entry name" value="PKS_dehydratase_sf"/>
</dbReference>
<dbReference type="PROSITE" id="PS52004">
    <property type="entry name" value="KS3_2"/>
    <property type="match status" value="3"/>
</dbReference>
<dbReference type="SMART" id="SM00826">
    <property type="entry name" value="PKS_DH"/>
    <property type="match status" value="1"/>
</dbReference>
<protein>
    <submittedName>
        <fullName evidence="18">SDR family NAD(P)-dependent oxidoreductase</fullName>
    </submittedName>
</protein>
<dbReference type="InterPro" id="IPR049900">
    <property type="entry name" value="PKS_mFAS_DH"/>
</dbReference>
<evidence type="ECO:0000256" key="8">
    <source>
        <dbReference type="ARBA" id="ARBA00022679"/>
    </source>
</evidence>
<keyword evidence="7" id="KW-0597">Phosphoprotein</keyword>
<feature type="active site" description="Proton acceptor; for dehydratase activity" evidence="13">
    <location>
        <position position="2705"/>
    </location>
</feature>
<keyword evidence="9" id="KW-0677">Repeat</keyword>
<dbReference type="CDD" id="cd08953">
    <property type="entry name" value="KR_2_SDR_x"/>
    <property type="match status" value="3"/>
</dbReference>
<evidence type="ECO:0000256" key="6">
    <source>
        <dbReference type="ARBA" id="ARBA00022490"/>
    </source>
</evidence>
<evidence type="ECO:0000256" key="12">
    <source>
        <dbReference type="ARBA" id="ARBA00023315"/>
    </source>
</evidence>
<dbReference type="InterPro" id="IPR013217">
    <property type="entry name" value="Methyltransf_12"/>
</dbReference>
<feature type="compositionally biased region" description="Basic and acidic residues" evidence="14">
    <location>
        <begin position="1927"/>
        <end position="1936"/>
    </location>
</feature>
<sequence>MNKTDMKQVLQKIKKGEISAEEAFSLFQDFNDTENANESQSREPSTLLYYENEWRPGETMDGTEPFDRELLEGHYLVFDKDQIMFHQMQQLITETGKKQSRFVLVMPGQQFRKIGNEIYELDPMNEEGYSLLMDDLGKTGHIPDKIIHMWSNEPFTTGKDQLRRQLSEGGLSTLFITKALKQQANSKKGTFIYAYQGQIENPQYAAVKGLINVLALENPMYVYRSIDLQESYSYGETGSSMARRLLSELQNQKKEERHIRYIDNQRAVLRLKSFNPNEESLGNLPLNKNGVYLITGGTGKLGGIVSRYLAGRGTPKLVLVGSNDINGSKEEEIQKLKALGAEVDYVKADISDREDMEKLYRELKSKHQKVNGIFHLAGVIRDSLILNKKTQDLKDVLAPKIEGTVLLDEIFEEEELDFFVMFSSISAVIGTVGQADYAFGNSFMDHYALLREELRRIGKRHGQTISINWPLWKEGGMGVDSQTEEMINKTTGFTPLETISGIRALEQGLRLKKNGFMLLNGDKSCIEEFINSQKSEHKKPNKTKTSAKKRLLLKKLHDDLIRYVCDILKTTEDDFDIEVEMSRYGFESITLTEFSNKINGEYGLQIMPSIFFEHTSMKSFMNFLCTEYEDKLNTYYRIGDEHAELMKVQADQTTGGPGASNSDKHVINKEKQFISKKESSAIRKEPIAIIGLGGVMPGSETLDEFWDSIANEESLITEVPPSRWDWQSYYGEPQSEANRTNVKWGGFMKEIDKFDARFFGISPKEAEIMNPQQRIFMETVWQTIENAGYNTSHLSGSSTGLFVGVAGTDYNDSLINHKIDIDAYTSTGLAHSMVANRISYLLDINGPSEAIDTACSSSLVAIHRAVQAIHNGECEAAIAGGVNVMIHPTLHIAFSKAGMLSEDGKCKSFDKDANGYVRGEGAGAVYLKPLSRALADGDYIHGLIKGSAVNHGGKANSLTAPNPTAQAELLIRAYDDAEIDPRSISYIEAHGTGTSLGDPVEINGLKKAFVTQYKKWGYPPPIEPHCGIGSVKTNIGHLETAAGIAGVLKVLFAMKHKKLPAILNFNESNPYIQLEGSPFYLVEKTVDWNNGPNGMPRIAGISSFGFGGANAHIIIEEYSPEKLEEPEEVSQQVVVLSAKNGERLKVYAENLKDYLLQNQNINLRNLAYTLQNGRKAHEERLACVVSDVKELIDKLNDFIKDKTVGGLTFYGNIKKIRKNVYSFLDDDKKEYIKRFILNKQFNKIAEFWIAGYEIEWKILHEGKSVKRLPLPTYPFARESHWFESKRREADKPLIIAKKDEHPVKDGFKHEIKESASPFFLKQEWQTRNKVVEDQTSDEPDSLIVLVQDDQTFYDFKSEVETRSPNNKVVVRLKWGFAFADLGDDTYELNPSGEADYRLLQEALQLKGIDVSTIVHLWSMNDGLSTVLEKTLKLGVHSVFNGIRMLLDQNSNVKKKFIFAVTGIPENILPQYSAVASMLRTINLENHNFIARYLMVDDKKLLPRLILSELNGLEGFEEVCYLNGQRSVLMFQEKEYAPEPEPNMMGNPKPQGVYIVTGGTGGLGRVFSMHLADKYKARLVLVGRSIIDSTKQQFIKELKNLGGQAVYIQADVSDKEDVRRLVEETKSTFGSINGIFHCAGVTKDSFFIHKTQQELKEVMAPKIQGTLYLDEATRNEQLDLFVLFSSLTAIIGNVGQSDYAYANGFLNHYARHRNHLVKNGKRYGRTLSIGWPLWSEGGMRISDMDRKILQDEIGIVEMPTDEGIKAWNIALNTDTEELSFIYGNGFAMSRLVKQKAEGSQTVPKESLLASGTLKQSTGEFIKEIFAQLLKIPVNQLEEDTPFDEYGIDSIAIKQFNFDIEQKIGKMPKTLLFEVRTIKELVSYMVEHHESQLMDCLGMNGDEKSKEGLMESITPDESESSIDMPPQKENSREVQRNPLHQKEDIFNDINDIAIIGLAGKYPGAKNLSEFWRNMVEGKHSITEIPLERWDYKQYYNPDPDKSKEGKMYTKWGGFLQDVDKFDTRFFGISPREAELMDPQERMFLETAWEVLEDAGYTRNQLRDLLKRDNSADIGVFIGATTFSYSLLGADEWSKGNLIVPNSEPWSIANRVSYLFNFSGPSVPVDTACSSSLTALHLACESLKKGECRAAIVGGVNLYLHPSKFVGMSQMRMLSPTGRCNSFGEDGDGFVPGEGVGAVLIKPLADAIKDKDNIHAVIKGTSVNHGGKTNGYTVPNPSSHASLITEALTKAQIDPRTISYIEAHGTGTILGDPIEVTGLTKAFHSYTLDKQFCSIGSVKSNIGHLESAAGIAGLTKIILQMKHGQLVPSLNAERLNSNIDFEDSPFYLQQRLEEWKKPEVISKDGRSAVFPRRAGISSFGAGGSNAHVILEEYSSKTKVQEEDGKQHIVVLSAKNSERLLEYAKRLSTFLQQEGQFGMHEIECGQKIHKDILGQVVSQVAATVQVNENEIGTDESLSSYGFDRIKLAELTNLLKTNLGLDVGINDISIHSTVETITNNIRPKKRLLNQSWSKRNSLNVTLEELSFTLQTGREAMDERIAMLVSSKNELMEKLKQFINGDSSIHGLYKSNIKETKWNANLLLEGEAGQVFTTHVIQKGELEKICQLWVMGAEIDWQLFYTKGSPYKVSLPSYPFEKERYWFPKLAEPTVDIKQRNAQSLHPLLDQNVSTLLEQCFNKVLLKEDWFVKDHVVRHEKMLPGAAQLEMAREAGELSGNGSKVNVIKNVVWSRPVTVTGEKQELRVRLYPEGGNAGYEIYSGSKDDKVAHSQGLLFYDAELNSGSDFRLPLQAIKERLKQSRKGTEYYKEFEHTGLSYGPSFQTIEHISFNASEALSKLKLPAHVYGQHEGFTLHPSLLDGAFQSVIGLAENSVQRATFIPFSIGELSILGSVQADCYVYVTISELKSNNDSGNLVFDVKITDTDGFVLVSISEFVVRVLRDIQDSSGKLNHSMYFSGIWKKRPMASLHSHTSTLGNVLIFDTDYEISRYLAKDVGENSVLIVRPGSEFKVDAGGYQINPDRPSDYELLLADLKAKNKVPDSVIHLWSKDPYNGNSLKIKNQLELSIYSLFNFCKAIEQHKSQEEIRIIYAYPSSIKEPEPHYAAVSGFLGTLSLENSRYICKVMELGRNNNTSYRDWATIFISELLERGDRMEVRYEDGKRYVRVFEEFSMETRMVNPNLPNFQEGKAYLLTGGLGGLGLIFARYMANKAKVKLALTDLNGLNDAKIEKIKELEDLGVQVIYRQCDLSNQAETERLVKYVKSKFGRLDGIIHGAGIIRDALFSKKTREEMDFVLNPKVYGTINLDEATKGEALDFFVMFSSLAAFGNLGQCDYSYANNFLVQYTYHRNRLQERGERAGRTLSINWPLWKHGGMKTDKHTERYFESMGMKLLETGTGLMTLEKGLQTDIEQIIVIEGEGQKTRKKIEQLLSIRSSKVEKLKTEKMKLKGAPPIDQLRADLVRIVCEILKIREEHVDIEAEISEYGFDSVSVTEFSNKVNEKYNLSVTPAIFFEHPYIGSYADYLYREFESLFILYYGDTSKGDEPEDETLIIDNELQQSVSNRFSTRKEITQLKNTSKAPSTSEPIAIIGIGGVMPQSEDLRHFWRNLVNEEDLITKVPVDRWDWQKYYGDPVNDENKTNVTRAGFMQKIDEFDALFFNISPREASMMDPVQRIFLETAWKTVEDAGYKASDLSGTNTGLFVGVVSMEYYDLIKDSGVSMDPHMSTGNARSILANRISYLLNLRGPSETIDTACSSSLVAIHRAVENIRMGKCEMALVGGVNVILSPTVHIAYSKAGMLSPDGRSKTFDKNANGYGRGEGSGAILLKPLSKAQADGDHIYGLIKGTAENHGGHVNTLTAPNPNAQAEVIVAAYDDADIDPSTIGFIEAHGTGTSLGDPIEVNGLKKAFKELYDKHGKPMPEDPICGIGSVKTNIGHLEAAAGIAGILKIVLAMKNKVLPANRNFVELNPYVEIESSPFYLVNETKKWDSLQDDKGNLVPRRASVSSFGFGGVNAHVVLEEYENPTFKLKNGLQPQVFIFSAKTEERLKEYASVWTKFLKNCQQPEEVIGCEGLFLPNLSAAFEDIAINLQKGRTEMDERLAIVAESPSELIQLLDKYKSGEKMNKIFTGNAKRDKQASELKVNEIEQPNLEGLAALWVTGANVNWKSLHGDRIHRRLSLPTYPFSRDRHWIKTTESHGVKQACNEQGVVLSETTIPELPRHRTGLMETLESLQPFMKKDEAFHAFQMAASKLEEQLNVILLKVFVDMGAFVTVGEKYTIEGLKSKLGIISRYGRLYNALLGILKKAGYVTIQGNHVVSTERVQQDSSAKKIMETHETLERMIVDYPEIQFHVKLVKECMNNLIDILRGRKSATETMFPHSSMELVEKMYKDNASSDYYNHLVASVIELYIHRVLENDPDAQIKILEIGAGTGGTSKAVLERIEKYTKNIRFIYTDISKSFLLYGKRHYGSLYSFMEFQQLNIENDLEEQGYNPQEFDIVIASNVLHATRRLNKTLSNSKKLLKPGGWLLLNEVTVTQPFLTLTFGLLEGWWFYEDEQERLEGAPLLSSEMWESQLIRNGFEYAVGCCLAMPENSLIQQDVIVGQNVSSTDFRISGIGMAANDARLEEVASPLMKGKQIEKRIIECLGDILQLELHLIDPDIPYTDYGVDSLLAVECVNIINGSLGIHLRTTDLFNFATVRNLAKHIEEKFKPHLDEKAGIMDRDDHVILDILKAVEEGKLDIEQAKRIMEVSHDY</sequence>
<dbReference type="Pfam" id="PF00109">
    <property type="entry name" value="ketoacyl-synt"/>
    <property type="match status" value="3"/>
</dbReference>
<feature type="domain" description="Ketosynthase family 3 (KS3)" evidence="16">
    <location>
        <begin position="684"/>
        <end position="1117"/>
    </location>
</feature>
<keyword evidence="10" id="KW-0521">NADP</keyword>
<dbReference type="GO" id="GO:0071770">
    <property type="term" value="P:DIM/DIP cell wall layer assembly"/>
    <property type="evidence" value="ECO:0007669"/>
    <property type="project" value="TreeGrafter"/>
</dbReference>
<dbReference type="Gene3D" id="3.30.70.3290">
    <property type="match status" value="1"/>
</dbReference>
<evidence type="ECO:0000256" key="9">
    <source>
        <dbReference type="ARBA" id="ARBA00022737"/>
    </source>
</evidence>
<evidence type="ECO:0000256" key="7">
    <source>
        <dbReference type="ARBA" id="ARBA00022553"/>
    </source>
</evidence>
<reference evidence="18 19" key="1">
    <citation type="submission" date="2018-03" db="EMBL/GenBank/DDBJ databases">
        <title>The complete genome of bacterial strain SGAir0260.</title>
        <authorList>
            <person name="Schuster S.C."/>
        </authorList>
    </citation>
    <scope>NUCLEOTIDE SEQUENCE [LARGE SCALE GENOMIC DNA]</scope>
    <source>
        <strain evidence="18 19">SGAir0260</strain>
    </source>
</reference>
<dbReference type="InterPro" id="IPR029063">
    <property type="entry name" value="SAM-dependent_MTases_sf"/>
</dbReference>
<dbReference type="GO" id="GO:0031177">
    <property type="term" value="F:phosphopantetheine binding"/>
    <property type="evidence" value="ECO:0007669"/>
    <property type="project" value="InterPro"/>
</dbReference>
<feature type="domain" description="Carrier" evidence="15">
    <location>
        <begin position="4645"/>
        <end position="4722"/>
    </location>
</feature>
<dbReference type="SUPFAM" id="SSF53901">
    <property type="entry name" value="Thiolase-like"/>
    <property type="match status" value="3"/>
</dbReference>
<evidence type="ECO:0000313" key="19">
    <source>
        <dbReference type="Proteomes" id="UP000464780"/>
    </source>
</evidence>
<comment type="function">
    <text evidence="2">Involved in some intermediate steps for the synthesis of the antibiotic polyketide bacillaene which is involved in secondary metabolism.</text>
</comment>
<dbReference type="GO" id="GO:0006633">
    <property type="term" value="P:fatty acid biosynthetic process"/>
    <property type="evidence" value="ECO:0007669"/>
    <property type="project" value="InterPro"/>
</dbReference>
<dbReference type="GO" id="GO:0005886">
    <property type="term" value="C:plasma membrane"/>
    <property type="evidence" value="ECO:0007669"/>
    <property type="project" value="TreeGrafter"/>
</dbReference>
<dbReference type="Proteomes" id="UP000464780">
    <property type="component" value="Chromosome"/>
</dbReference>
<evidence type="ECO:0000256" key="5">
    <source>
        <dbReference type="ARBA" id="ARBA00022450"/>
    </source>
</evidence>
<dbReference type="InterPro" id="IPR014030">
    <property type="entry name" value="Ketoacyl_synth_N"/>
</dbReference>
<dbReference type="InterPro" id="IPR057326">
    <property type="entry name" value="KR_dom"/>
</dbReference>
<dbReference type="InterPro" id="IPR020841">
    <property type="entry name" value="PKS_Beta-ketoAc_synthase_dom"/>
</dbReference>
<evidence type="ECO:0000256" key="1">
    <source>
        <dbReference type="ARBA" id="ARBA00001957"/>
    </source>
</evidence>
<evidence type="ECO:0000256" key="11">
    <source>
        <dbReference type="ARBA" id="ARBA00023268"/>
    </source>
</evidence>
<name>A0AB73UFS3_BACCE</name>
<dbReference type="SMART" id="SM00823">
    <property type="entry name" value="PKS_PP"/>
    <property type="match status" value="5"/>
</dbReference>
<evidence type="ECO:0000256" key="3">
    <source>
        <dbReference type="ARBA" id="ARBA00004496"/>
    </source>
</evidence>
<dbReference type="RefSeq" id="WP_162279879.1">
    <property type="nucleotide sequence ID" value="NZ_CP028009.1"/>
</dbReference>
<organism evidence="18 19">
    <name type="scientific">Bacillus cereus</name>
    <dbReference type="NCBI Taxonomy" id="1396"/>
    <lineage>
        <taxon>Bacteria</taxon>
        <taxon>Bacillati</taxon>
        <taxon>Bacillota</taxon>
        <taxon>Bacilli</taxon>
        <taxon>Bacillales</taxon>
        <taxon>Bacillaceae</taxon>
        <taxon>Bacillus</taxon>
        <taxon>Bacillus cereus group</taxon>
    </lineage>
</organism>
<dbReference type="PROSITE" id="PS50075">
    <property type="entry name" value="CARRIER"/>
    <property type="match status" value="3"/>
</dbReference>
<evidence type="ECO:0000256" key="2">
    <source>
        <dbReference type="ARBA" id="ARBA00003299"/>
    </source>
</evidence>
<dbReference type="SUPFAM" id="SSF47336">
    <property type="entry name" value="ACP-like"/>
    <property type="match status" value="5"/>
</dbReference>
<keyword evidence="8" id="KW-0808">Transferase</keyword>
<dbReference type="Gene3D" id="3.10.129.110">
    <property type="entry name" value="Polyketide synthase dehydratase"/>
    <property type="match status" value="1"/>
</dbReference>